<protein>
    <submittedName>
        <fullName evidence="2">Uncharacterized protein</fullName>
    </submittedName>
</protein>
<feature type="compositionally biased region" description="Basic and acidic residues" evidence="1">
    <location>
        <begin position="53"/>
        <end position="72"/>
    </location>
</feature>
<evidence type="ECO:0000313" key="2">
    <source>
        <dbReference type="EMBL" id="MEQ7847792.1"/>
    </source>
</evidence>
<name>A0ABV1NZ84_9ACTN</name>
<gene>
    <name evidence="2" type="ORF">V6R90_10925</name>
</gene>
<evidence type="ECO:0000313" key="3">
    <source>
        <dbReference type="Proteomes" id="UP001482520"/>
    </source>
</evidence>
<dbReference type="RefSeq" id="WP_349804692.1">
    <property type="nucleotide sequence ID" value="NZ_JBEGDP010000010.1"/>
</dbReference>
<dbReference type="Proteomes" id="UP001482520">
    <property type="component" value="Unassembled WGS sequence"/>
</dbReference>
<organism evidence="2 3">
    <name type="scientific">Nocardioides kribbensis</name>
    <dbReference type="NCBI Taxonomy" id="305517"/>
    <lineage>
        <taxon>Bacteria</taxon>
        <taxon>Bacillati</taxon>
        <taxon>Actinomycetota</taxon>
        <taxon>Actinomycetes</taxon>
        <taxon>Propionibacteriales</taxon>
        <taxon>Nocardioidaceae</taxon>
        <taxon>Nocardioides</taxon>
    </lineage>
</organism>
<dbReference type="EMBL" id="JBEGDP010000010">
    <property type="protein sequence ID" value="MEQ7847792.1"/>
    <property type="molecule type" value="Genomic_DNA"/>
</dbReference>
<accession>A0ABV1NZ84</accession>
<evidence type="ECO:0000256" key="1">
    <source>
        <dbReference type="SAM" id="MobiDB-lite"/>
    </source>
</evidence>
<comment type="caution">
    <text evidence="2">The sequence shown here is derived from an EMBL/GenBank/DDBJ whole genome shotgun (WGS) entry which is preliminary data.</text>
</comment>
<sequence length="135" mass="13975">MTTPASVENPHAGQGSVLLDIGGDVGALVVTMPASMLDVEVEIKPVGADFDEPADHPHDHDHDHDHGHDHGHSHGRHPHVAVVARPVPGGGSVPSLVYPDLVGGSYDLYVKDTTDIVLTVEVPGGSVATAEWPGA</sequence>
<feature type="region of interest" description="Disordered" evidence="1">
    <location>
        <begin position="47"/>
        <end position="87"/>
    </location>
</feature>
<keyword evidence="3" id="KW-1185">Reference proteome</keyword>
<proteinExistence type="predicted"/>
<reference evidence="2 3" key="1">
    <citation type="submission" date="2024-02" db="EMBL/GenBank/DDBJ databases">
        <title>Full genome sequence of Nocardioides kribbensis.</title>
        <authorList>
            <person name="Poletto B.L."/>
            <person name="Silva G."/>
            <person name="Galante D."/>
            <person name="Campos K.R."/>
            <person name="Santos M.B.N."/>
            <person name="Sacchi C.T."/>
        </authorList>
    </citation>
    <scope>NUCLEOTIDE SEQUENCE [LARGE SCALE GENOMIC DNA]</scope>
    <source>
        <strain evidence="2 3">O4R</strain>
    </source>
</reference>